<keyword evidence="3" id="KW-1185">Reference proteome</keyword>
<reference evidence="2 3" key="1">
    <citation type="submission" date="2019-06" db="EMBL/GenBank/DDBJ databases">
        <authorList>
            <person name="Lindberg H.M."/>
            <person name="Anaya K.L."/>
            <person name="Angel A.I."/>
            <person name="Camper S.H."/>
            <person name="Bui T.Q."/>
            <person name="Eubank G.S."/>
            <person name="Faust S.F."/>
            <person name="Guntrum F.G."/>
            <person name="McInturff H."/>
            <person name="Kickuth R.L."/>
            <person name="Butela K.A."/>
            <person name="Garlena R.A."/>
            <person name="Russell D.A."/>
            <person name="Pope W.H."/>
            <person name="Jacobs-Sera D."/>
            <person name="Hatfull G.F."/>
        </authorList>
    </citation>
    <scope>NUCLEOTIDE SEQUENCE [LARGE SCALE GENOMIC DNA]</scope>
</reference>
<evidence type="ECO:0000256" key="1">
    <source>
        <dbReference type="SAM" id="MobiDB-lite"/>
    </source>
</evidence>
<sequence length="54" mass="6120">MTENEGGGMAEVAKKAGTTAWTGAWRLPTDQKDHRKAVRAQRRRDKQELRKEAP</sequence>
<feature type="compositionally biased region" description="Basic residues" evidence="1">
    <location>
        <begin position="34"/>
        <end position="44"/>
    </location>
</feature>
<proteinExistence type="predicted"/>
<feature type="compositionally biased region" description="Low complexity" evidence="1">
    <location>
        <begin position="15"/>
        <end position="25"/>
    </location>
</feature>
<accession>A0A516KUL9</accession>
<feature type="compositionally biased region" description="Basic and acidic residues" evidence="1">
    <location>
        <begin position="45"/>
        <end position="54"/>
    </location>
</feature>
<dbReference type="GeneID" id="64854766"/>
<name>A0A516KUL9_9CAUD</name>
<gene>
    <name evidence="2" type="primary">75</name>
    <name evidence="2" type="ORF">SEA_SOILDRAGON_75</name>
</gene>
<feature type="region of interest" description="Disordered" evidence="1">
    <location>
        <begin position="1"/>
        <end position="54"/>
    </location>
</feature>
<evidence type="ECO:0000313" key="2">
    <source>
        <dbReference type="EMBL" id="QDP45373.1"/>
    </source>
</evidence>
<dbReference type="EMBL" id="MN062718">
    <property type="protein sequence ID" value="QDP45373.1"/>
    <property type="molecule type" value="Genomic_DNA"/>
</dbReference>
<protein>
    <submittedName>
        <fullName evidence="2">Uncharacterized protein</fullName>
    </submittedName>
</protein>
<dbReference type="Proteomes" id="UP000319135">
    <property type="component" value="Segment"/>
</dbReference>
<organism evidence="2 3">
    <name type="scientific">Mycobacterium phage SoilDragon</name>
    <dbReference type="NCBI Taxonomy" id="2590944"/>
    <lineage>
        <taxon>Viruses</taxon>
        <taxon>Duplodnaviria</taxon>
        <taxon>Heunggongvirae</taxon>
        <taxon>Uroviricota</taxon>
        <taxon>Caudoviricetes</taxon>
        <taxon>Microwolfvirus</taxon>
        <taxon>Microwolfvirus soildragon</taxon>
    </lineage>
</organism>
<evidence type="ECO:0000313" key="3">
    <source>
        <dbReference type="Proteomes" id="UP000319135"/>
    </source>
</evidence>
<dbReference type="KEGG" id="vg:64854766"/>
<dbReference type="RefSeq" id="YP_010060116.1">
    <property type="nucleotide sequence ID" value="NC_054760.1"/>
</dbReference>